<proteinExistence type="predicted"/>
<dbReference type="Pfam" id="PF00226">
    <property type="entry name" value="DnaJ"/>
    <property type="match status" value="1"/>
</dbReference>
<evidence type="ECO:0000313" key="3">
    <source>
        <dbReference type="EMBL" id="CAE7713500.1"/>
    </source>
</evidence>
<dbReference type="InterPro" id="IPR036869">
    <property type="entry name" value="J_dom_sf"/>
</dbReference>
<evidence type="ECO:0000259" key="2">
    <source>
        <dbReference type="PROSITE" id="PS50076"/>
    </source>
</evidence>
<feature type="transmembrane region" description="Helical" evidence="1">
    <location>
        <begin position="403"/>
        <end position="424"/>
    </location>
</feature>
<evidence type="ECO:0000256" key="1">
    <source>
        <dbReference type="SAM" id="Phobius"/>
    </source>
</evidence>
<dbReference type="Gene3D" id="1.10.287.110">
    <property type="entry name" value="DnaJ domain"/>
    <property type="match status" value="1"/>
</dbReference>
<sequence>MGISEGASQDAIKKAYRALALTAHPDKQAQLEPLEAKKVQENFVKIQEAYELLSDPSKRKQYDSSLDFDESLPKFRPDSGQDFFQVFGEVFRRNARFSVKRPVPDLGSLEDEPRVWKRFYDFWYGFQSWRDPVMLAQKAGEEICDLEEAECREERRWMMRENQRVARQYKQQEQSRIAKLVSLAESFDPRIQAEKEAKRLARQAEAAKREEDMFPPAFYGLERLVAMLPHSANFEEQTAARRAKEEARTRRSALTFLCSSFSSAWFVSGGFDAPYERKLVGCAAPKPYSGSVNRATMKCSHGSLKSEQEHLEHLKTTLQFPSDHEKDEEATETQPLLGVEDTFSKSTKRKQKYSTLNLDSLGMPFQERLARAQILLDMDRQSWISKKITEFLEDPDSSACALYYYYGISSFTLFGMIFAFLPALNVELTTEFKDIIDVAIDSILLTETVIRFICYPSLGAIFAGEQRWENLIDCTSALPVILLAS</sequence>
<dbReference type="InterPro" id="IPR001623">
    <property type="entry name" value="DnaJ_domain"/>
</dbReference>
<dbReference type="GO" id="GO:0006450">
    <property type="term" value="P:regulation of translational fidelity"/>
    <property type="evidence" value="ECO:0007669"/>
    <property type="project" value="InterPro"/>
</dbReference>
<dbReference type="GO" id="GO:0051083">
    <property type="term" value="P:'de novo' cotranslational protein folding"/>
    <property type="evidence" value="ECO:0007669"/>
    <property type="project" value="InterPro"/>
</dbReference>
<dbReference type="SMART" id="SM00271">
    <property type="entry name" value="DnaJ"/>
    <property type="match status" value="1"/>
</dbReference>
<dbReference type="Pfam" id="PF21884">
    <property type="entry name" value="ZUO1-like_ZHD"/>
    <property type="match status" value="1"/>
</dbReference>
<dbReference type="InterPro" id="IPR018253">
    <property type="entry name" value="DnaJ_domain_CS"/>
</dbReference>
<dbReference type="GO" id="GO:0043022">
    <property type="term" value="F:ribosome binding"/>
    <property type="evidence" value="ECO:0007669"/>
    <property type="project" value="InterPro"/>
</dbReference>
<keyword evidence="4" id="KW-1185">Reference proteome</keyword>
<keyword evidence="1" id="KW-0812">Transmembrane</keyword>
<dbReference type="GO" id="GO:0005829">
    <property type="term" value="C:cytosol"/>
    <property type="evidence" value="ECO:0007669"/>
    <property type="project" value="TreeGrafter"/>
</dbReference>
<dbReference type="EMBL" id="CAJNIZ010045205">
    <property type="protein sequence ID" value="CAE7713500.1"/>
    <property type="molecule type" value="Genomic_DNA"/>
</dbReference>
<dbReference type="PROSITE" id="PS50076">
    <property type="entry name" value="DNAJ_2"/>
    <property type="match status" value="1"/>
</dbReference>
<dbReference type="InterPro" id="IPR054076">
    <property type="entry name" value="ZUO1-like_ZHD"/>
</dbReference>
<organism evidence="3 4">
    <name type="scientific">Symbiodinium pilosum</name>
    <name type="common">Dinoflagellate</name>
    <dbReference type="NCBI Taxonomy" id="2952"/>
    <lineage>
        <taxon>Eukaryota</taxon>
        <taxon>Sar</taxon>
        <taxon>Alveolata</taxon>
        <taxon>Dinophyceae</taxon>
        <taxon>Suessiales</taxon>
        <taxon>Symbiodiniaceae</taxon>
        <taxon>Symbiodinium</taxon>
    </lineage>
</organism>
<accession>A0A812WY24</accession>
<dbReference type="OrthoDB" id="1690618at2759"/>
<gene>
    <name evidence="3" type="primary">Dnajc2</name>
    <name evidence="3" type="ORF">SPIL2461_LOCUS20242</name>
</gene>
<dbReference type="InterPro" id="IPR044634">
    <property type="entry name" value="Zuotin/DnaJC2"/>
</dbReference>
<feature type="domain" description="J" evidence="2">
    <location>
        <begin position="1"/>
        <end position="66"/>
    </location>
</feature>
<dbReference type="PRINTS" id="PR00625">
    <property type="entry name" value="JDOMAIN"/>
</dbReference>
<dbReference type="PANTHER" id="PTHR43999:SF1">
    <property type="entry name" value="DNAJ HOMOLOG SUBFAMILY C MEMBER 2"/>
    <property type="match status" value="1"/>
</dbReference>
<dbReference type="CDD" id="cd06257">
    <property type="entry name" value="DnaJ"/>
    <property type="match status" value="1"/>
</dbReference>
<protein>
    <submittedName>
        <fullName evidence="3">Dnajc2 protein</fullName>
    </submittedName>
</protein>
<dbReference type="Proteomes" id="UP000649617">
    <property type="component" value="Unassembled WGS sequence"/>
</dbReference>
<reference evidence="3" key="1">
    <citation type="submission" date="2021-02" db="EMBL/GenBank/DDBJ databases">
        <authorList>
            <person name="Dougan E. K."/>
            <person name="Rhodes N."/>
            <person name="Thang M."/>
            <person name="Chan C."/>
        </authorList>
    </citation>
    <scope>NUCLEOTIDE SEQUENCE</scope>
</reference>
<dbReference type="SUPFAM" id="SSF46565">
    <property type="entry name" value="Chaperone J-domain"/>
    <property type="match status" value="1"/>
</dbReference>
<evidence type="ECO:0000313" key="4">
    <source>
        <dbReference type="Proteomes" id="UP000649617"/>
    </source>
</evidence>
<dbReference type="AlphaFoldDB" id="A0A812WY24"/>
<dbReference type="PANTHER" id="PTHR43999">
    <property type="entry name" value="DNAJ HOMOLOG SUBFAMILY C MEMBER 2"/>
    <property type="match status" value="1"/>
</dbReference>
<comment type="caution">
    <text evidence="3">The sequence shown here is derived from an EMBL/GenBank/DDBJ whole genome shotgun (WGS) entry which is preliminary data.</text>
</comment>
<dbReference type="GO" id="GO:0030544">
    <property type="term" value="F:Hsp70 protein binding"/>
    <property type="evidence" value="ECO:0007669"/>
    <property type="project" value="InterPro"/>
</dbReference>
<name>A0A812WY24_SYMPI</name>
<keyword evidence="1" id="KW-0472">Membrane</keyword>
<dbReference type="PROSITE" id="PS00636">
    <property type="entry name" value="DNAJ_1"/>
    <property type="match status" value="1"/>
</dbReference>
<keyword evidence="1" id="KW-1133">Transmembrane helix</keyword>